<name>A0ABY6LFS7_9ARAC</name>
<sequence length="609" mass="70110">MFPNQDTLELLQTAGKLERLRMYLRWEAAIESLSQQLEVILGGKEVDFTAAVDLFQQLRSLCTILSTSTCTNLVRFTRETLLFWYDLLIKALEVNFTEALKAVQWPMVSVKLSSEPQPEDYQKFQEVFVHILKMELSTDLLPRPDAHGMALPIELMLQPLRKRFLFHFVARNKTNRPDKPEWYFTQVLTWISSHLKFMERYVQPLLTEGSKPAQEQLTLGLERLAASKLESSWEELAADDLLLSHAIEEALAFAGELSHLTIASSLTMEVLSTNFPAWRRLEHQSALGRMDKLLSAPSAWSQCYPDERVDEFKVPQCAEHFMELLSSLTDRCRLLTQPKLRLAFLDLQLELLDDFRIRLHQLAGTDQADTFYAILNAVNYIINSLKEWSTQPHFVVLHHHKLHPAEEDNLSLNLEEEDSTAFSSTLQLYEHMLQDLLKVLNEKIFLDIKAKSRPYRKEKWFCLPVPTEPSGSIYQMLSVLRSYLHKLEECLCRELFSTVWQQAASDLDNFLYEEVVLQSQFSSGGAQQLQLDIHRTVVPLLASYTSFPHSHLRRSCEAVLLLNLSVGLARLLRETLLLPPDSKAALEEQKVFTLGREDALLVLAQRLDL</sequence>
<dbReference type="Gene3D" id="1.20.58.670">
    <property type="entry name" value="Dsl1p vesicle tethering complex, Tip20p subunit, domain D"/>
    <property type="match status" value="1"/>
</dbReference>
<accession>A0ABY6LFS7</accession>
<dbReference type="InterPro" id="IPR042044">
    <property type="entry name" value="EXOC6PINT-1/Sec15/Tip20_C_dom2"/>
</dbReference>
<dbReference type="PANTHER" id="PTHR13520:SF0">
    <property type="entry name" value="RAD50-INTERACTING PROTEIN 1"/>
    <property type="match status" value="1"/>
</dbReference>
<dbReference type="EMBL" id="CP092880">
    <property type="protein sequence ID" value="UYV80052.1"/>
    <property type="molecule type" value="Genomic_DNA"/>
</dbReference>
<dbReference type="Pfam" id="PF04437">
    <property type="entry name" value="RINT1_TIP1"/>
    <property type="match status" value="1"/>
</dbReference>
<gene>
    <name evidence="1" type="ORF">LAZ67_18001530</name>
</gene>
<evidence type="ECO:0000313" key="1">
    <source>
        <dbReference type="EMBL" id="UYV80052.1"/>
    </source>
</evidence>
<dbReference type="PROSITE" id="PS51386">
    <property type="entry name" value="RINT1_TIP20"/>
    <property type="match status" value="1"/>
</dbReference>
<proteinExistence type="predicted"/>
<protein>
    <submittedName>
        <fullName evidence="1">RINT1</fullName>
    </submittedName>
</protein>
<evidence type="ECO:0000313" key="2">
    <source>
        <dbReference type="Proteomes" id="UP001235939"/>
    </source>
</evidence>
<reference evidence="1 2" key="1">
    <citation type="submission" date="2022-01" db="EMBL/GenBank/DDBJ databases">
        <title>A chromosomal length assembly of Cordylochernes scorpioides.</title>
        <authorList>
            <person name="Zeh D."/>
            <person name="Zeh J."/>
        </authorList>
    </citation>
    <scope>NUCLEOTIDE SEQUENCE [LARGE SCALE GENOMIC DNA]</scope>
    <source>
        <strain evidence="1">IN4F17</strain>
        <tissue evidence="1">Whole Body</tissue>
    </source>
</reference>
<dbReference type="InterPro" id="IPR007528">
    <property type="entry name" value="RINT1_Tip20"/>
</dbReference>
<organism evidence="1 2">
    <name type="scientific">Cordylochernes scorpioides</name>
    <dbReference type="NCBI Taxonomy" id="51811"/>
    <lineage>
        <taxon>Eukaryota</taxon>
        <taxon>Metazoa</taxon>
        <taxon>Ecdysozoa</taxon>
        <taxon>Arthropoda</taxon>
        <taxon>Chelicerata</taxon>
        <taxon>Arachnida</taxon>
        <taxon>Pseudoscorpiones</taxon>
        <taxon>Cheliferoidea</taxon>
        <taxon>Chernetidae</taxon>
        <taxon>Cordylochernes</taxon>
    </lineage>
</organism>
<keyword evidence="2" id="KW-1185">Reference proteome</keyword>
<dbReference type="Proteomes" id="UP001235939">
    <property type="component" value="Chromosome 18"/>
</dbReference>
<dbReference type="PANTHER" id="PTHR13520">
    <property type="entry name" value="RAD50-INTERACTING PROTEIN 1 RINT-1"/>
    <property type="match status" value="1"/>
</dbReference>